<name>A0A089M3M9_9BACL</name>
<dbReference type="HOGENOM" id="CLU_020473_4_1_9"/>
<keyword evidence="12" id="KW-1185">Reference proteome</keyword>
<dbReference type="InterPro" id="IPR050640">
    <property type="entry name" value="Bact_2-comp_sensor_kinase"/>
</dbReference>
<sequence>MRSWQSVRFRIVFGFFLIVAPLVLFLIYNNLYAARIVREQVSTNYGNLLDVEVNANDTMLKSTFDFLIQLGTANDSEILSLKTLPVTEPDYTLAKVRLSNRFALDTSYYKMVDTFYVYLTKESSYPLFATQNNAKSSELSTLLTSYSAQFFKEGAPLSDKWEAVRLPGYGAHLIKAIDIDFGMLDGALVRIDTLNQTISKLDVGPQGAVFVMDGQGNLLSSKGLPDNLDGGFQSAILHMKDREGTIKWKNKKYLVLTRNSQYADIRYVIVTTEPYILKNLPFLQKMLYYWIPLLSIAVVTGYILYLRRYLFRPLARLVVGMRRLGHGRLDVRLPAPSSASEFSIMTKTFNQMARQIEELKIDVYEEQLRVQKAEYKHLQMQINPHFYTNTLNIIYNMAALKDFKSVQKMTLHLANYFRFLMHGNRTTVTLEEELGHIGHYMEIQKLRYVDMLVFEIEVPPEHMALEIPPLLLQPFAENAILHGLTRRQQDGMPFRIWIKSENEEGDPARIVRITITDNGPGFPPHMLKELESGTYTNGSGERHLGIWNVLRRFRILYGDEGGITFRNGDHGGAVVEVRLPVQRPSAFRDNESPAKPPSRDEMEEIDVV</sequence>
<feature type="compositionally biased region" description="Basic and acidic residues" evidence="8">
    <location>
        <begin position="586"/>
        <end position="600"/>
    </location>
</feature>
<keyword evidence="2" id="KW-1003">Cell membrane</keyword>
<dbReference type="PROSITE" id="PS50885">
    <property type="entry name" value="HAMP"/>
    <property type="match status" value="1"/>
</dbReference>
<dbReference type="GO" id="GO:0000155">
    <property type="term" value="F:phosphorelay sensor kinase activity"/>
    <property type="evidence" value="ECO:0007669"/>
    <property type="project" value="InterPro"/>
</dbReference>
<feature type="transmembrane region" description="Helical" evidence="9">
    <location>
        <begin position="7"/>
        <end position="28"/>
    </location>
</feature>
<feature type="domain" description="HAMP" evidence="10">
    <location>
        <begin position="308"/>
        <end position="361"/>
    </location>
</feature>
<feature type="region of interest" description="Disordered" evidence="8">
    <location>
        <begin position="584"/>
        <end position="608"/>
    </location>
</feature>
<evidence type="ECO:0000256" key="1">
    <source>
        <dbReference type="ARBA" id="ARBA00004651"/>
    </source>
</evidence>
<dbReference type="STRING" id="169760.PSTEL_26370"/>
<evidence type="ECO:0000256" key="4">
    <source>
        <dbReference type="ARBA" id="ARBA00022679"/>
    </source>
</evidence>
<dbReference type="CDD" id="cd06225">
    <property type="entry name" value="HAMP"/>
    <property type="match status" value="1"/>
</dbReference>
<accession>A0A089M3M9</accession>
<dbReference type="PANTHER" id="PTHR34220">
    <property type="entry name" value="SENSOR HISTIDINE KINASE YPDA"/>
    <property type="match status" value="1"/>
</dbReference>
<evidence type="ECO:0000256" key="5">
    <source>
        <dbReference type="ARBA" id="ARBA00022777"/>
    </source>
</evidence>
<evidence type="ECO:0000256" key="3">
    <source>
        <dbReference type="ARBA" id="ARBA00022553"/>
    </source>
</evidence>
<protein>
    <recommendedName>
        <fullName evidence="10">HAMP domain-containing protein</fullName>
    </recommendedName>
</protein>
<dbReference type="Gene3D" id="3.30.565.10">
    <property type="entry name" value="Histidine kinase-like ATPase, C-terminal domain"/>
    <property type="match status" value="1"/>
</dbReference>
<evidence type="ECO:0000256" key="2">
    <source>
        <dbReference type="ARBA" id="ARBA00022475"/>
    </source>
</evidence>
<evidence type="ECO:0000256" key="7">
    <source>
        <dbReference type="SAM" id="Coils"/>
    </source>
</evidence>
<organism evidence="11 12">
    <name type="scientific">Paenibacillus stellifer</name>
    <dbReference type="NCBI Taxonomy" id="169760"/>
    <lineage>
        <taxon>Bacteria</taxon>
        <taxon>Bacillati</taxon>
        <taxon>Bacillota</taxon>
        <taxon>Bacilli</taxon>
        <taxon>Bacillales</taxon>
        <taxon>Paenibacillaceae</taxon>
        <taxon>Paenibacillus</taxon>
    </lineage>
</organism>
<keyword evidence="4" id="KW-0808">Transferase</keyword>
<dbReference type="KEGG" id="pste:PSTEL_26370"/>
<gene>
    <name evidence="11" type="ORF">PSTEL_26370</name>
</gene>
<evidence type="ECO:0000256" key="9">
    <source>
        <dbReference type="SAM" id="Phobius"/>
    </source>
</evidence>
<evidence type="ECO:0000259" key="10">
    <source>
        <dbReference type="PROSITE" id="PS50885"/>
    </source>
</evidence>
<dbReference type="InterPro" id="IPR003660">
    <property type="entry name" value="HAMP_dom"/>
</dbReference>
<evidence type="ECO:0000313" key="11">
    <source>
        <dbReference type="EMBL" id="AIQ66113.1"/>
    </source>
</evidence>
<keyword evidence="9" id="KW-0812">Transmembrane</keyword>
<dbReference type="Pfam" id="PF06580">
    <property type="entry name" value="His_kinase"/>
    <property type="match status" value="1"/>
</dbReference>
<feature type="coiled-coil region" evidence="7">
    <location>
        <begin position="354"/>
        <end position="381"/>
    </location>
</feature>
<dbReference type="AlphaFoldDB" id="A0A089M3M9"/>
<comment type="subcellular location">
    <subcellularLocation>
        <location evidence="1">Cell membrane</location>
        <topology evidence="1">Multi-pass membrane protein</topology>
    </subcellularLocation>
</comment>
<feature type="transmembrane region" description="Helical" evidence="9">
    <location>
        <begin position="287"/>
        <end position="306"/>
    </location>
</feature>
<dbReference type="PANTHER" id="PTHR34220:SF7">
    <property type="entry name" value="SENSOR HISTIDINE KINASE YPDA"/>
    <property type="match status" value="1"/>
</dbReference>
<dbReference type="SUPFAM" id="SSF158472">
    <property type="entry name" value="HAMP domain-like"/>
    <property type="match status" value="1"/>
</dbReference>
<keyword evidence="6 9" id="KW-0472">Membrane</keyword>
<dbReference type="Pfam" id="PF00672">
    <property type="entry name" value="HAMP"/>
    <property type="match status" value="1"/>
</dbReference>
<keyword evidence="7" id="KW-0175">Coiled coil</keyword>
<evidence type="ECO:0000256" key="6">
    <source>
        <dbReference type="ARBA" id="ARBA00023136"/>
    </source>
</evidence>
<evidence type="ECO:0000313" key="12">
    <source>
        <dbReference type="Proteomes" id="UP000029507"/>
    </source>
</evidence>
<dbReference type="EMBL" id="CP009286">
    <property type="protein sequence ID" value="AIQ66113.1"/>
    <property type="molecule type" value="Genomic_DNA"/>
</dbReference>
<proteinExistence type="predicted"/>
<dbReference type="InterPro" id="IPR010559">
    <property type="entry name" value="Sig_transdc_His_kin_internal"/>
</dbReference>
<dbReference type="RefSeq" id="WP_038699683.1">
    <property type="nucleotide sequence ID" value="NZ_CP009286.1"/>
</dbReference>
<dbReference type="InterPro" id="IPR036890">
    <property type="entry name" value="HATPase_C_sf"/>
</dbReference>
<keyword evidence="9" id="KW-1133">Transmembrane helix</keyword>
<dbReference type="Gene3D" id="6.10.340.10">
    <property type="match status" value="1"/>
</dbReference>
<reference evidence="11 12" key="1">
    <citation type="submission" date="2014-08" db="EMBL/GenBank/DDBJ databases">
        <title>Comparative genomics of the Paenibacillus odorifer group.</title>
        <authorList>
            <person name="den Bakker H.C."/>
            <person name="Tsai Y.-C."/>
            <person name="Martin N."/>
            <person name="Korlach J."/>
            <person name="Wiedmann M."/>
        </authorList>
    </citation>
    <scope>NUCLEOTIDE SEQUENCE [LARGE SCALE GENOMIC DNA]</scope>
    <source>
        <strain evidence="11 12">DSM 14472</strain>
    </source>
</reference>
<dbReference type="GO" id="GO:0005886">
    <property type="term" value="C:plasma membrane"/>
    <property type="evidence" value="ECO:0007669"/>
    <property type="project" value="UniProtKB-SubCell"/>
</dbReference>
<keyword evidence="3" id="KW-0597">Phosphoprotein</keyword>
<dbReference type="SMART" id="SM00387">
    <property type="entry name" value="HATPase_c"/>
    <property type="match status" value="1"/>
</dbReference>
<dbReference type="InterPro" id="IPR003594">
    <property type="entry name" value="HATPase_dom"/>
</dbReference>
<dbReference type="Pfam" id="PF02518">
    <property type="entry name" value="HATPase_c"/>
    <property type="match status" value="1"/>
</dbReference>
<evidence type="ECO:0000256" key="8">
    <source>
        <dbReference type="SAM" id="MobiDB-lite"/>
    </source>
</evidence>
<dbReference type="SUPFAM" id="SSF55874">
    <property type="entry name" value="ATPase domain of HSP90 chaperone/DNA topoisomerase II/histidine kinase"/>
    <property type="match status" value="1"/>
</dbReference>
<keyword evidence="5" id="KW-0418">Kinase</keyword>
<dbReference type="Proteomes" id="UP000029507">
    <property type="component" value="Chromosome"/>
</dbReference>
<dbReference type="SMART" id="SM00304">
    <property type="entry name" value="HAMP"/>
    <property type="match status" value="1"/>
</dbReference>